<dbReference type="OrthoDB" id="3983163at2759"/>
<gene>
    <name evidence="1" type="ORF">BN860_00408g</name>
</gene>
<accession>A0A8J2TBS8</accession>
<dbReference type="AlphaFoldDB" id="A0A8J2TBS8"/>
<dbReference type="GO" id="GO:0042720">
    <property type="term" value="C:mitochondrial inner membrane peptidase complex"/>
    <property type="evidence" value="ECO:0007669"/>
    <property type="project" value="InterPro"/>
</dbReference>
<evidence type="ECO:0000313" key="1">
    <source>
        <dbReference type="EMBL" id="CDF91985.1"/>
    </source>
</evidence>
<organism evidence="1 2">
    <name type="scientific">Zygosaccharomyces bailii (strain CLIB 213 / ATCC 58445 / CBS 680 / BCRC 21525 / NBRC 1098 / NCYC 1416 / NRRL Y-2227)</name>
    <dbReference type="NCBI Taxonomy" id="1333698"/>
    <lineage>
        <taxon>Eukaryota</taxon>
        <taxon>Fungi</taxon>
        <taxon>Dikarya</taxon>
        <taxon>Ascomycota</taxon>
        <taxon>Saccharomycotina</taxon>
        <taxon>Saccharomycetes</taxon>
        <taxon>Saccharomycetales</taxon>
        <taxon>Saccharomycetaceae</taxon>
        <taxon>Zygosaccharomyces</taxon>
    </lineage>
</organism>
<dbReference type="InterPro" id="IPR024645">
    <property type="entry name" value="Mitochondr_Som1"/>
</dbReference>
<sequence length="80" mass="9393">MAPPTPILTNEQIIREREKVESLRRRNKCQLRSLTQHLCHFEDNREYVCIPFKRVFQQCVGHALEVTEAATNGALKERDE</sequence>
<name>A0A8J2TBS8_ZYGB2</name>
<evidence type="ECO:0000313" key="2">
    <source>
        <dbReference type="Proteomes" id="UP000019375"/>
    </source>
</evidence>
<dbReference type="Pfam" id="PF11093">
    <property type="entry name" value="Mitochondr_Som1"/>
    <property type="match status" value="1"/>
</dbReference>
<protein>
    <submittedName>
        <fullName evidence="1">ZYBA0S17-00408g1_1</fullName>
    </submittedName>
</protein>
<reference evidence="2" key="1">
    <citation type="journal article" date="2013" name="Genome Announc.">
        <title>Genome sequence of the food spoilage yeast Zygosaccharomyces bailii CLIB 213(T).</title>
        <authorList>
            <person name="Galeote V."/>
            <person name="Bigey F."/>
            <person name="Devillers H."/>
            <person name="Neuveglise C."/>
            <person name="Dequin S."/>
        </authorList>
    </citation>
    <scope>NUCLEOTIDE SEQUENCE [LARGE SCALE GENOMIC DNA]</scope>
    <source>
        <strain evidence="2">CLIB 213 / ATCC 58445 / CBS 680 / CCRC 21525 / NBRC 1098 / NCYC 1416 / NRRL Y-2227</strain>
    </source>
</reference>
<keyword evidence="2" id="KW-1185">Reference proteome</keyword>
<dbReference type="EMBL" id="HG316470">
    <property type="protein sequence ID" value="CDF91985.1"/>
    <property type="molecule type" value="Genomic_DNA"/>
</dbReference>
<proteinExistence type="predicted"/>
<dbReference type="Proteomes" id="UP000019375">
    <property type="component" value="Unassembled WGS sequence"/>
</dbReference>